<keyword evidence="3 5" id="KW-0547">Nucleotide-binding</keyword>
<evidence type="ECO:0000256" key="4">
    <source>
        <dbReference type="ARBA" id="ARBA00022840"/>
    </source>
</evidence>
<dbReference type="SUPFAM" id="SSF56112">
    <property type="entry name" value="Protein kinase-like (PK-like)"/>
    <property type="match status" value="2"/>
</dbReference>
<keyword evidence="7" id="KW-0472">Membrane</keyword>
<feature type="region of interest" description="Disordered" evidence="6">
    <location>
        <begin position="610"/>
        <end position="636"/>
    </location>
</feature>
<dbReference type="Pfam" id="PF00069">
    <property type="entry name" value="Pkinase"/>
    <property type="match status" value="2"/>
</dbReference>
<dbReference type="SMART" id="SM00369">
    <property type="entry name" value="LRR_TYP"/>
    <property type="match status" value="12"/>
</dbReference>
<keyword evidence="11" id="KW-1185">Reference proteome</keyword>
<dbReference type="GO" id="GO:0005524">
    <property type="term" value="F:ATP binding"/>
    <property type="evidence" value="ECO:0007669"/>
    <property type="project" value="UniProtKB-UniRule"/>
</dbReference>
<dbReference type="GO" id="GO:0004672">
    <property type="term" value="F:protein kinase activity"/>
    <property type="evidence" value="ECO:0007669"/>
    <property type="project" value="InterPro"/>
</dbReference>
<keyword evidence="1" id="KW-0433">Leucine-rich repeat</keyword>
<dbReference type="InterPro" id="IPR050647">
    <property type="entry name" value="Plant_LRR-RLKs"/>
</dbReference>
<feature type="transmembrane region" description="Helical" evidence="7">
    <location>
        <begin position="2146"/>
        <end position="2169"/>
    </location>
</feature>
<dbReference type="EMBL" id="SPLM01000075">
    <property type="protein sequence ID" value="TMW61813.1"/>
    <property type="molecule type" value="Genomic_DNA"/>
</dbReference>
<dbReference type="Pfam" id="PF13516">
    <property type="entry name" value="LRR_6"/>
    <property type="match status" value="3"/>
</dbReference>
<reference evidence="10" key="1">
    <citation type="submission" date="2019-03" db="EMBL/GenBank/DDBJ databases">
        <title>Long read genome sequence of the mycoparasitic Pythium oligandrum ATCC 38472 isolated from sugarbeet rhizosphere.</title>
        <authorList>
            <person name="Gaulin E."/>
        </authorList>
    </citation>
    <scope>NUCLEOTIDE SEQUENCE</scope>
    <source>
        <strain evidence="10">ATCC 38472_TT</strain>
    </source>
</reference>
<evidence type="ECO:0000256" key="7">
    <source>
        <dbReference type="SAM" id="Phobius"/>
    </source>
</evidence>
<dbReference type="SMART" id="SM00368">
    <property type="entry name" value="LRR_RI"/>
    <property type="match status" value="6"/>
</dbReference>
<dbReference type="SMART" id="SM00220">
    <property type="entry name" value="S_TKc"/>
    <property type="match status" value="2"/>
</dbReference>
<evidence type="ECO:0000313" key="11">
    <source>
        <dbReference type="Proteomes" id="UP000794436"/>
    </source>
</evidence>
<feature type="domain" description="Protein kinase" evidence="9">
    <location>
        <begin position="708"/>
        <end position="972"/>
    </location>
</feature>
<dbReference type="PROSITE" id="PS00107">
    <property type="entry name" value="PROTEIN_KINASE_ATP"/>
    <property type="match status" value="1"/>
</dbReference>
<feature type="signal peptide" evidence="8">
    <location>
        <begin position="1"/>
        <end position="21"/>
    </location>
</feature>
<dbReference type="SUPFAM" id="SSF52058">
    <property type="entry name" value="L domain-like"/>
    <property type="match status" value="4"/>
</dbReference>
<proteinExistence type="predicted"/>
<dbReference type="Gene3D" id="3.30.200.20">
    <property type="entry name" value="Phosphorylase Kinase, domain 1"/>
    <property type="match status" value="1"/>
</dbReference>
<dbReference type="SMART" id="SM00365">
    <property type="entry name" value="LRR_SD22"/>
    <property type="match status" value="9"/>
</dbReference>
<feature type="transmembrane region" description="Helical" evidence="7">
    <location>
        <begin position="642"/>
        <end position="663"/>
    </location>
</feature>
<keyword evidence="4 5" id="KW-0067">ATP-binding</keyword>
<gene>
    <name evidence="10" type="ORF">Poli38472_010876</name>
</gene>
<dbReference type="PROSITE" id="PS50011">
    <property type="entry name" value="PROTEIN_KINASE_DOM"/>
    <property type="match status" value="2"/>
</dbReference>
<dbReference type="SMART" id="SM00364">
    <property type="entry name" value="LRR_BAC"/>
    <property type="match status" value="9"/>
</dbReference>
<evidence type="ECO:0000256" key="2">
    <source>
        <dbReference type="ARBA" id="ARBA00022737"/>
    </source>
</evidence>
<dbReference type="Proteomes" id="UP000794436">
    <property type="component" value="Unassembled WGS sequence"/>
</dbReference>
<dbReference type="Gene3D" id="1.10.510.10">
    <property type="entry name" value="Transferase(Phosphotransferase) domain 1"/>
    <property type="match status" value="2"/>
</dbReference>
<name>A0A8K1FKK3_PYTOL</name>
<dbReference type="InterPro" id="IPR003591">
    <property type="entry name" value="Leu-rich_rpt_typical-subtyp"/>
</dbReference>
<evidence type="ECO:0000256" key="3">
    <source>
        <dbReference type="ARBA" id="ARBA00022741"/>
    </source>
</evidence>
<dbReference type="SUPFAM" id="SSF52047">
    <property type="entry name" value="RNI-like"/>
    <property type="match status" value="1"/>
</dbReference>
<keyword evidence="7" id="KW-0812">Transmembrane</keyword>
<dbReference type="PROSITE" id="PS00108">
    <property type="entry name" value="PROTEIN_KINASE_ST"/>
    <property type="match status" value="2"/>
</dbReference>
<dbReference type="InterPro" id="IPR032675">
    <property type="entry name" value="LRR_dom_sf"/>
</dbReference>
<comment type="caution">
    <text evidence="10">The sequence shown here is derived from an EMBL/GenBank/DDBJ whole genome shotgun (WGS) entry which is preliminary data.</text>
</comment>
<feature type="chain" id="PRO_5035433228" description="Protein kinase domain-containing protein" evidence="8">
    <location>
        <begin position="22"/>
        <end position="2503"/>
    </location>
</feature>
<keyword evidence="2" id="KW-0677">Repeat</keyword>
<dbReference type="InterPro" id="IPR001611">
    <property type="entry name" value="Leu-rich_rpt"/>
</dbReference>
<evidence type="ECO:0000256" key="6">
    <source>
        <dbReference type="SAM" id="MobiDB-lite"/>
    </source>
</evidence>
<dbReference type="CDD" id="cd13999">
    <property type="entry name" value="STKc_MAP3K-like"/>
    <property type="match status" value="1"/>
</dbReference>
<feature type="domain" description="Protein kinase" evidence="9">
    <location>
        <begin position="2214"/>
        <end position="2478"/>
    </location>
</feature>
<accession>A0A8K1FKK3</accession>
<evidence type="ECO:0000256" key="5">
    <source>
        <dbReference type="PROSITE-ProRule" id="PRU10141"/>
    </source>
</evidence>
<dbReference type="InterPro" id="IPR000719">
    <property type="entry name" value="Prot_kinase_dom"/>
</dbReference>
<evidence type="ECO:0000256" key="8">
    <source>
        <dbReference type="SAM" id="SignalP"/>
    </source>
</evidence>
<dbReference type="InterPro" id="IPR011009">
    <property type="entry name" value="Kinase-like_dom_sf"/>
</dbReference>
<evidence type="ECO:0000313" key="10">
    <source>
        <dbReference type="EMBL" id="TMW61813.1"/>
    </source>
</evidence>
<protein>
    <recommendedName>
        <fullName evidence="9">Protein kinase domain-containing protein</fullName>
    </recommendedName>
</protein>
<sequence>MLLGLLVLVASALLPSTRTQAYDDTVVCPANTRDDDQKPVVISECESICGYVGFCVYYPYNYRDFCNGVLENRCLLAPECAFECFQDDTTAITLYKEWDDIMSYHSVTSTAALVNATLVHDFSADLDVSRINATNFYGQADPQDQLTGEAQLYTTTPEPVDFELPDSVFIGHPTRTSIALQYVKCPPLPTQKQEFPKLNVIWLQGCGYSALAWEKMATPSLTMMYLTHNELTDLPALPKAVMVLDLAHNSFTSIPPSIAEAPVLATLGLRNNPLGDQPSGSFPTALTVLLLRNCSMAKIPVDIAKMERLLVLDLSFNQIGDSFDESVIPATVWNLLLAWSGLTKVPTAFPSNTKLKRLDLSGNSVNPDDLADLPKGINFLILRQIKLQRIPAAIATRFTNLSTLDISMNPIEAIREGDSPKTLKELSMSDTPLTLIKKGVLPSSINKLSVTYGKLTQVPEDTAIDHTSHVNLTHNQITSVPSLTVTELDLSHNLIESTDEDLRDTVLLDLSFNRLTQFKLGIEIDTIRALYLRGNNLTSVPESLFRQRSLQILDLRGNPIRNYMPSTQEWPFLQRVPVVRMDFEQLRTNCSRKVRFKEHLICDPLASEEDLAENPSGSSSSAVIGGGHSTHGSSSSSSTRTIAIAVVVGTIAIALLVVAGIYYHRRRVKHLTNTGSVLGTNGTVASGDENMLWHDRELSLHRLDAALVRVDQLLASGMYGEVFLGAYQQQRIVLKRLKNRHGTHDETMQFVREIKMMASFKFPKIVRFVGVVWTKASDIALVTEYMAGGDLRSFLSLTKAKAKDGWTLDKFRIALDIAEALVYLHSLDPPMIHRDLKSYNVLLDGEMNAVLSDFGTTRPVDYMRTMTAEVGTALWMAPEVLAGRRYDQSADIYSLGVVFSELDTHELPFKRQDSPTESNGLHVLSGVMSGTLRIRFLLTCPASIVDLGVRCTELDPRDRPTTLEVATWDNLVDFESVLQEPTSALENASLVKQLAPDVDSLDMDEIYLSGQVRPVFDQQTNILYAYVPAPHPLDFAVPESFFTGHPTRLTLALQDVKCLSFLSSTPKFPELSSLCLRGCGYKSVSWENLQMPKLTRISLANNHLTELPGLPFDLYALDLLNNAFKAIPEAVRKLERIITLEMSNNPLKNLDKATFPYSLMDLYLNNCSLTRMPPGIAKIPKLWVLDLSYNPLGKSFDSSAISSSVTTLNLAWCDLPKVPTDFPDDTVLTSLDLSGNTVNPKGLAALPTTIEILSLQSTQLTEIPAGLGDRFTSLSVLDLSMNPIQFINRGDLPQTLTQLIMSHAPMPRLINEILSSSIDSVYVETRLIRRERRVTCASTITPQSITHGNLTEVPFDITRYQLSFVNLTHNQITSVPLLTVKQLDLSHNLIESVYEDLHETEILDLSYNQLTQFKLGSQVKSVKVLYFRGNKLTSVPDSLMRQRGLRYLDLRDNPIRNYMPTSQEWPFLQGIPAVRMDFEQLRTNCLRKSDSALSLVLSACVAMPSTRCITSVLLLVAVESFLHEAQAQSYNESITCPANTRDEDQQPVVISDCSSICGYEGLCVYYPYKYRDQCTGVYDNRCLEAEECTFECFPEYTSMITLYKTWDDLMTYSSLTIGSALVNASLVTQFRADVENLGHEVLYVAGQVRRPEGELEEREPSFPIDFTLPDSFFMGRPERKSLALTDLNCPPLPSTKQDFPKLATLWLEGCGYTDFAWSNMNAPSLVMMFLRQNQIAELPEMPKALMVLDISSNKFTSVPASLKKCPMFATLKMSNNPLGDQPADSFPTTLTVIALRNASLTKMPSDIAKMTRLLSLDLSYNLIGDSFDASKLSSKLWQLFLVSTGLTKVPDNFPEDTDIRHLDISGNPIHPDDITNLPVGITDLALRDIKLTKIPSAIATHFTNLSTLDISTNPIESIAPGDLPREITEFIMSDSPISKLDKGILSYRTDKVSITYCKLSEIPVDIINLHPSIVNLTHNEITSVPALIATNIDLSHNQIEKFDENLRDTVVLDLSYNRLTHFKLGPQIDTVRALYLRGNNLTSVPESLFRQRSLRIIDLRDNPITNYLPSTQDWPFLQRVPVVRMDVRQLKTNCIKKVRFKEHYICDPLNPVEDPTLASDGSGSALNDSTPSTVNVTNSKSLTSTVLTIAVAVIGTALVLIIAAGVICYRRRTHYSMAMAKILGTNETITSGADESSLWQDEDLVRHRLDASLVHVERLLGTGMYGEVFLATYQQQHVVIKRLKNRVSARQEIQQFVSEIKLMASFRFPKIVRFIGVVWTKESDVAVVTEYMANGDLCAYLDKTKRRARDGWTIEKLRIALDIAEALVYLHSLDPPMVHRDLKSCNVLLDGEMNAVLSDFGTTREVNDTSTMTAEVGTALWMAPEVLSGRRYDQSADVYSLGVILSELDTHELPFRDDGRPTMDGLHVMGGVMSGSLRIRFYPTCPEGIVSLGARCTQMDPKDRPSTLEVAYELRSMLRHEVQFASSLSQSRTSSSRRGNLYR</sequence>
<dbReference type="PROSITE" id="PS51450">
    <property type="entry name" value="LRR"/>
    <property type="match status" value="1"/>
</dbReference>
<dbReference type="PANTHER" id="PTHR48056">
    <property type="entry name" value="LRR RECEPTOR-LIKE SERINE/THREONINE-PROTEIN KINASE-RELATED"/>
    <property type="match status" value="1"/>
</dbReference>
<dbReference type="InterPro" id="IPR017441">
    <property type="entry name" value="Protein_kinase_ATP_BS"/>
</dbReference>
<dbReference type="PANTHER" id="PTHR48056:SF81">
    <property type="entry name" value="RECEPTOR PROTEIN-TYROSINE KINASE CEPR1"/>
    <property type="match status" value="1"/>
</dbReference>
<feature type="binding site" evidence="5">
    <location>
        <position position="2241"/>
    </location>
    <ligand>
        <name>ATP</name>
        <dbReference type="ChEBI" id="CHEBI:30616"/>
    </ligand>
</feature>
<evidence type="ECO:0000256" key="1">
    <source>
        <dbReference type="ARBA" id="ARBA00022614"/>
    </source>
</evidence>
<dbReference type="InterPro" id="IPR008271">
    <property type="entry name" value="Ser/Thr_kinase_AS"/>
</dbReference>
<dbReference type="Gene3D" id="3.80.10.10">
    <property type="entry name" value="Ribonuclease Inhibitor"/>
    <property type="match status" value="6"/>
</dbReference>
<keyword evidence="7" id="KW-1133">Transmembrane helix</keyword>
<evidence type="ECO:0000259" key="9">
    <source>
        <dbReference type="PROSITE" id="PS50011"/>
    </source>
</evidence>
<keyword evidence="8" id="KW-0732">Signal</keyword>
<organism evidence="10 11">
    <name type="scientific">Pythium oligandrum</name>
    <name type="common">Mycoparasitic fungus</name>
    <dbReference type="NCBI Taxonomy" id="41045"/>
    <lineage>
        <taxon>Eukaryota</taxon>
        <taxon>Sar</taxon>
        <taxon>Stramenopiles</taxon>
        <taxon>Oomycota</taxon>
        <taxon>Peronosporomycetes</taxon>
        <taxon>Pythiales</taxon>
        <taxon>Pythiaceae</taxon>
        <taxon>Pythium</taxon>
    </lineage>
</organism>